<dbReference type="EMBL" id="JBHTIS010000388">
    <property type="protein sequence ID" value="MFD1045716.1"/>
    <property type="molecule type" value="Genomic_DNA"/>
</dbReference>
<name>A0ABW3M6N6_9PSEU</name>
<accession>A0ABW3M6N6</accession>
<gene>
    <name evidence="1" type="ORF">ACFQ1S_09130</name>
</gene>
<reference evidence="2" key="1">
    <citation type="journal article" date="2019" name="Int. J. Syst. Evol. Microbiol.">
        <title>The Global Catalogue of Microorganisms (GCM) 10K type strain sequencing project: providing services to taxonomists for standard genome sequencing and annotation.</title>
        <authorList>
            <consortium name="The Broad Institute Genomics Platform"/>
            <consortium name="The Broad Institute Genome Sequencing Center for Infectious Disease"/>
            <person name="Wu L."/>
            <person name="Ma J."/>
        </authorList>
    </citation>
    <scope>NUCLEOTIDE SEQUENCE [LARGE SCALE GENOMIC DNA]</scope>
    <source>
        <strain evidence="2">JCM 31486</strain>
    </source>
</reference>
<dbReference type="Proteomes" id="UP001597045">
    <property type="component" value="Unassembled WGS sequence"/>
</dbReference>
<organism evidence="1 2">
    <name type="scientific">Kibdelosporangium lantanae</name>
    <dbReference type="NCBI Taxonomy" id="1497396"/>
    <lineage>
        <taxon>Bacteria</taxon>
        <taxon>Bacillati</taxon>
        <taxon>Actinomycetota</taxon>
        <taxon>Actinomycetes</taxon>
        <taxon>Pseudonocardiales</taxon>
        <taxon>Pseudonocardiaceae</taxon>
        <taxon>Kibdelosporangium</taxon>
    </lineage>
</organism>
<evidence type="ECO:0000313" key="1">
    <source>
        <dbReference type="EMBL" id="MFD1045716.1"/>
    </source>
</evidence>
<proteinExistence type="predicted"/>
<comment type="caution">
    <text evidence="1">The sequence shown here is derived from an EMBL/GenBank/DDBJ whole genome shotgun (WGS) entry which is preliminary data.</text>
</comment>
<protein>
    <submittedName>
        <fullName evidence="1">Uncharacterized protein</fullName>
    </submittedName>
</protein>
<feature type="non-terminal residue" evidence="1">
    <location>
        <position position="1"/>
    </location>
</feature>
<evidence type="ECO:0000313" key="2">
    <source>
        <dbReference type="Proteomes" id="UP001597045"/>
    </source>
</evidence>
<sequence>AAGLIRAPWQFAALIDHLVTTERCDHDSDVDIEITKVLATADGRCQDLATVLADRITAQPSQDQTFAVCADVYRRWAVKIARYGFETYKHFNESKSRT</sequence>
<keyword evidence="2" id="KW-1185">Reference proteome</keyword>